<name>A0A194X8D8_MOLSC</name>
<dbReference type="InterPro" id="IPR002347">
    <property type="entry name" value="SDR_fam"/>
</dbReference>
<reference evidence="1 2" key="1">
    <citation type="submission" date="2015-10" db="EMBL/GenBank/DDBJ databases">
        <title>Full genome of DAOMC 229536 Phialocephala scopiformis, a fungal endophyte of spruce producing the potent anti-insectan compound rugulosin.</title>
        <authorList>
            <consortium name="DOE Joint Genome Institute"/>
            <person name="Walker A.K."/>
            <person name="Frasz S.L."/>
            <person name="Seifert K.A."/>
            <person name="Miller J.D."/>
            <person name="Mondo S.J."/>
            <person name="Labutti K."/>
            <person name="Lipzen A."/>
            <person name="Dockter R."/>
            <person name="Kennedy M."/>
            <person name="Grigoriev I.V."/>
            <person name="Spatafora J.W."/>
        </authorList>
    </citation>
    <scope>NUCLEOTIDE SEQUENCE [LARGE SCALE GENOMIC DNA]</scope>
    <source>
        <strain evidence="1 2">CBS 120377</strain>
    </source>
</reference>
<keyword evidence="2" id="KW-1185">Reference proteome</keyword>
<evidence type="ECO:0000313" key="1">
    <source>
        <dbReference type="EMBL" id="KUJ16431.1"/>
    </source>
</evidence>
<dbReference type="InterPro" id="IPR052184">
    <property type="entry name" value="SDR_enzymes"/>
</dbReference>
<dbReference type="PANTHER" id="PTHR45458:SF1">
    <property type="entry name" value="SHORT CHAIN DEHYDROGENASE"/>
    <property type="match status" value="1"/>
</dbReference>
<dbReference type="EMBL" id="KQ947416">
    <property type="protein sequence ID" value="KUJ16431.1"/>
    <property type="molecule type" value="Genomic_DNA"/>
</dbReference>
<gene>
    <name evidence="1" type="ORF">LY89DRAFT_734529</name>
</gene>
<dbReference type="RefSeq" id="XP_018070786.1">
    <property type="nucleotide sequence ID" value="XM_018219919.1"/>
</dbReference>
<dbReference type="Pfam" id="PF00106">
    <property type="entry name" value="adh_short"/>
    <property type="match status" value="1"/>
</dbReference>
<proteinExistence type="predicted"/>
<accession>A0A194X8D8</accession>
<organism evidence="1 2">
    <name type="scientific">Mollisia scopiformis</name>
    <name type="common">Conifer needle endophyte fungus</name>
    <name type="synonym">Phialocephala scopiformis</name>
    <dbReference type="NCBI Taxonomy" id="149040"/>
    <lineage>
        <taxon>Eukaryota</taxon>
        <taxon>Fungi</taxon>
        <taxon>Dikarya</taxon>
        <taxon>Ascomycota</taxon>
        <taxon>Pezizomycotina</taxon>
        <taxon>Leotiomycetes</taxon>
        <taxon>Helotiales</taxon>
        <taxon>Mollisiaceae</taxon>
        <taxon>Mollisia</taxon>
    </lineage>
</organism>
<dbReference type="PANTHER" id="PTHR45458">
    <property type="entry name" value="SHORT-CHAIN DEHYDROGENASE/REDUCTASE SDR"/>
    <property type="match status" value="1"/>
</dbReference>
<dbReference type="SUPFAM" id="SSF51735">
    <property type="entry name" value="NAD(P)-binding Rossmann-fold domains"/>
    <property type="match status" value="1"/>
</dbReference>
<protein>
    <submittedName>
        <fullName evidence="1">NAD(P)-binding protein</fullName>
    </submittedName>
</protein>
<dbReference type="KEGG" id="psco:LY89DRAFT_734529"/>
<evidence type="ECO:0000313" key="2">
    <source>
        <dbReference type="Proteomes" id="UP000070700"/>
    </source>
</evidence>
<dbReference type="AlphaFoldDB" id="A0A194X8D8"/>
<dbReference type="OrthoDB" id="5296at2759"/>
<dbReference type="InterPro" id="IPR036291">
    <property type="entry name" value="NAD(P)-bd_dom_sf"/>
</dbReference>
<dbReference type="Gene3D" id="3.40.50.720">
    <property type="entry name" value="NAD(P)-binding Rossmann-like Domain"/>
    <property type="match status" value="1"/>
</dbReference>
<dbReference type="PRINTS" id="PR00081">
    <property type="entry name" value="GDHRDH"/>
</dbReference>
<dbReference type="GO" id="GO:0016616">
    <property type="term" value="F:oxidoreductase activity, acting on the CH-OH group of donors, NAD or NADP as acceptor"/>
    <property type="evidence" value="ECO:0007669"/>
    <property type="project" value="TreeGrafter"/>
</dbReference>
<sequence length="229" mass="25339">MYSLLASANRGIGLNLAKAFAALSWDVTGSVRPQTKTDPSVKELEATGAKILEIEFLVESSIIRATKEYGDKPIDVLLNVGGLSPNPKPWQEQTSDLFMEKFQTMAVGRYLTTKHFLPNLEKSPSARVVNVSSTFGSVTDNTFGTCMAYRVAKASLNQVMVTFAREFENEGQNITVVCVEPGFLPTRLTGYDFVDDMDTSIASLMKVIQELKKEDSGSFIEWSGKRLRF</sequence>
<dbReference type="GeneID" id="28829645"/>
<dbReference type="Proteomes" id="UP000070700">
    <property type="component" value="Unassembled WGS sequence"/>
</dbReference>
<dbReference type="InParanoid" id="A0A194X8D8"/>